<protein>
    <recommendedName>
        <fullName evidence="5">Lysozyme inhibitor LprI N-terminal domain-containing protein</fullName>
    </recommendedName>
</protein>
<proteinExistence type="predicted"/>
<feature type="signal peptide" evidence="2">
    <location>
        <begin position="1"/>
        <end position="27"/>
    </location>
</feature>
<feature type="chain" id="PRO_5013867961" description="Lysozyme inhibitor LprI N-terminal domain-containing protein" evidence="2">
    <location>
        <begin position="28"/>
        <end position="248"/>
    </location>
</feature>
<accession>A0A2G1MD87</accession>
<organism evidence="3 4">
    <name type="scientific">Limimaricola cinnabarinus</name>
    <dbReference type="NCBI Taxonomy" id="1125964"/>
    <lineage>
        <taxon>Bacteria</taxon>
        <taxon>Pseudomonadati</taxon>
        <taxon>Pseudomonadota</taxon>
        <taxon>Alphaproteobacteria</taxon>
        <taxon>Rhodobacterales</taxon>
        <taxon>Paracoccaceae</taxon>
        <taxon>Limimaricola</taxon>
    </lineage>
</organism>
<comment type="caution">
    <text evidence="3">The sequence shown here is derived from an EMBL/GenBank/DDBJ whole genome shotgun (WGS) entry which is preliminary data.</text>
</comment>
<dbReference type="AlphaFoldDB" id="A0A2G1MD87"/>
<evidence type="ECO:0008006" key="5">
    <source>
        <dbReference type="Google" id="ProtNLM"/>
    </source>
</evidence>
<dbReference type="Proteomes" id="UP000221860">
    <property type="component" value="Unassembled WGS sequence"/>
</dbReference>
<evidence type="ECO:0000313" key="4">
    <source>
        <dbReference type="Proteomes" id="UP000221860"/>
    </source>
</evidence>
<dbReference type="OrthoDB" id="5565855at2"/>
<evidence type="ECO:0000256" key="2">
    <source>
        <dbReference type="SAM" id="SignalP"/>
    </source>
</evidence>
<gene>
    <name evidence="3" type="ORF">CJ301_15050</name>
</gene>
<dbReference type="EMBL" id="NQWH01000030">
    <property type="protein sequence ID" value="PHP26688.1"/>
    <property type="molecule type" value="Genomic_DNA"/>
</dbReference>
<evidence type="ECO:0000313" key="3">
    <source>
        <dbReference type="EMBL" id="PHP26688.1"/>
    </source>
</evidence>
<name>A0A2G1MD87_9RHOB</name>
<sequence>MTTARRFPLFLAAMAPAMLLSSGLAQAQPSFDCSDARSATERAICANPGLADLELRMAGVYEELARTVGETEARRIADIQLERREQCGSDTACIERQLLTSIGIFRAESRAAATPPAAGSDETQVLSDLRAALGREAATAQQAPSAETDEDEGSHAEERAEGIAEGFARLPDYRRRNVQGRLRDAGLLTGPVDGVWGAGSKAAVEALLGEARERGRNFPVHRPAGADALYRFIDSDVFYYEFLPEAAR</sequence>
<evidence type="ECO:0000256" key="1">
    <source>
        <dbReference type="SAM" id="MobiDB-lite"/>
    </source>
</evidence>
<dbReference type="RefSeq" id="WP_099278194.1">
    <property type="nucleotide sequence ID" value="NZ_KZ304970.1"/>
</dbReference>
<keyword evidence="2" id="KW-0732">Signal</keyword>
<keyword evidence="4" id="KW-1185">Reference proteome</keyword>
<reference evidence="3 4" key="1">
    <citation type="submission" date="2017-08" db="EMBL/GenBank/DDBJ databases">
        <title>Draft Genome Sequence of Loktanella cinnabarina Strain XM1, Isolated from Coastal Surface Water.</title>
        <authorList>
            <person name="Ma R."/>
            <person name="Wang J."/>
            <person name="Wang Q."/>
            <person name="Ma Z."/>
            <person name="Li J."/>
            <person name="Chen L."/>
        </authorList>
    </citation>
    <scope>NUCLEOTIDE SEQUENCE [LARGE SCALE GENOMIC DNA]</scope>
    <source>
        <strain evidence="3 4">XM1</strain>
    </source>
</reference>
<feature type="region of interest" description="Disordered" evidence="1">
    <location>
        <begin position="136"/>
        <end position="159"/>
    </location>
</feature>